<dbReference type="EMBL" id="QZWG01000003">
    <property type="protein sequence ID" value="RZC19587.1"/>
    <property type="molecule type" value="Genomic_DNA"/>
</dbReference>
<dbReference type="Gene3D" id="3.30.810.10">
    <property type="entry name" value="2-Layer Sandwich"/>
    <property type="match status" value="1"/>
</dbReference>
<gene>
    <name evidence="6" type="ORF">D0Y65_006427</name>
</gene>
<dbReference type="AlphaFoldDB" id="A0A445L8X6"/>
<feature type="coiled-coil region" evidence="4">
    <location>
        <begin position="102"/>
        <end position="136"/>
    </location>
</feature>
<dbReference type="Pfam" id="PF00170">
    <property type="entry name" value="bZIP_1"/>
    <property type="match status" value="1"/>
</dbReference>
<keyword evidence="3" id="KW-0808">Transferase</keyword>
<dbReference type="PROSITE" id="PS51455">
    <property type="entry name" value="PIPK"/>
    <property type="match status" value="1"/>
</dbReference>
<keyword evidence="2 3" id="KW-0418">Kinase</keyword>
<dbReference type="Proteomes" id="UP000289340">
    <property type="component" value="Chromosome 3"/>
</dbReference>
<sequence length="308" mass="35097">MPARAERMARRSDFDQYTPCCSGETYDVVIYCGIIDILQDYDISKKLEHAYKSLQVDPSSISAVDPKLYSKRFWDFVVVNCKPENSSIVTGGKSDEFQIAECDELVQRVEALKEENASLRSEVNRIKSDYEQLVSENSALKIWGIRLWPMCHHLDLGLRLLNTISLFKSQSIEPKNQCYNISEDTWQQVLAFNRVKVSKVEISHFVFNAKSKSIQPRTISTATFQTLKFVSFSIGIEFTWAITFAALCSFEFVLGEEVEEGPKRVDKKKRSEKQSERSRLRGWWDGSPMDLESLAARGGRSCGAIVTV</sequence>
<evidence type="ECO:0000259" key="5">
    <source>
        <dbReference type="PROSITE" id="PS51455"/>
    </source>
</evidence>
<dbReference type="GO" id="GO:0046854">
    <property type="term" value="P:phosphatidylinositol phosphate biosynthetic process"/>
    <property type="evidence" value="ECO:0007669"/>
    <property type="project" value="TreeGrafter"/>
</dbReference>
<dbReference type="Pfam" id="PF01504">
    <property type="entry name" value="PIP5K"/>
    <property type="match status" value="1"/>
</dbReference>
<evidence type="ECO:0000256" key="3">
    <source>
        <dbReference type="PROSITE-ProRule" id="PRU00781"/>
    </source>
</evidence>
<dbReference type="GO" id="GO:0016308">
    <property type="term" value="F:1-phosphatidylinositol-4-phosphate 5-kinase activity"/>
    <property type="evidence" value="ECO:0007669"/>
    <property type="project" value="UniProtKB-EC"/>
</dbReference>
<keyword evidence="3" id="KW-0547">Nucleotide-binding</keyword>
<evidence type="ECO:0000256" key="4">
    <source>
        <dbReference type="SAM" id="Coils"/>
    </source>
</evidence>
<evidence type="ECO:0000256" key="2">
    <source>
        <dbReference type="ARBA" id="ARBA00022777"/>
    </source>
</evidence>
<dbReference type="EC" id="2.7.1.68" evidence="1"/>
<dbReference type="SUPFAM" id="SSF56104">
    <property type="entry name" value="SAICAR synthase-like"/>
    <property type="match status" value="1"/>
</dbReference>
<comment type="caution">
    <text evidence="6">The sequence shown here is derived from an EMBL/GenBank/DDBJ whole genome shotgun (WGS) entry which is preliminary data.</text>
</comment>
<evidence type="ECO:0000313" key="6">
    <source>
        <dbReference type="EMBL" id="RZC19587.1"/>
    </source>
</evidence>
<keyword evidence="7" id="KW-1185">Reference proteome</keyword>
<name>A0A445L8X6_GLYSO</name>
<dbReference type="InterPro" id="IPR023610">
    <property type="entry name" value="PInositol-4/5-P-5/4-kinase"/>
</dbReference>
<keyword evidence="4" id="KW-0175">Coiled coil</keyword>
<protein>
    <recommendedName>
        <fullName evidence="1">1-phosphatidylinositol-4-phosphate 5-kinase</fullName>
        <ecNumber evidence="1">2.7.1.68</ecNumber>
    </recommendedName>
</protein>
<dbReference type="PANTHER" id="PTHR23086">
    <property type="entry name" value="PHOSPHATIDYLINOSITOL-4-PHOSPHATE 5-KINASE"/>
    <property type="match status" value="1"/>
</dbReference>
<accession>A0A445L8X6</accession>
<dbReference type="GO" id="GO:0005524">
    <property type="term" value="F:ATP binding"/>
    <property type="evidence" value="ECO:0007669"/>
    <property type="project" value="UniProtKB-UniRule"/>
</dbReference>
<dbReference type="InterPro" id="IPR004827">
    <property type="entry name" value="bZIP"/>
</dbReference>
<dbReference type="GO" id="GO:0003700">
    <property type="term" value="F:DNA-binding transcription factor activity"/>
    <property type="evidence" value="ECO:0007669"/>
    <property type="project" value="InterPro"/>
</dbReference>
<organism evidence="6 7">
    <name type="scientific">Glycine soja</name>
    <name type="common">Wild soybean</name>
    <dbReference type="NCBI Taxonomy" id="3848"/>
    <lineage>
        <taxon>Eukaryota</taxon>
        <taxon>Viridiplantae</taxon>
        <taxon>Streptophyta</taxon>
        <taxon>Embryophyta</taxon>
        <taxon>Tracheophyta</taxon>
        <taxon>Spermatophyta</taxon>
        <taxon>Magnoliopsida</taxon>
        <taxon>eudicotyledons</taxon>
        <taxon>Gunneridae</taxon>
        <taxon>Pentapetalae</taxon>
        <taxon>rosids</taxon>
        <taxon>fabids</taxon>
        <taxon>Fabales</taxon>
        <taxon>Fabaceae</taxon>
        <taxon>Papilionoideae</taxon>
        <taxon>50 kb inversion clade</taxon>
        <taxon>NPAAA clade</taxon>
        <taxon>indigoferoid/millettioid clade</taxon>
        <taxon>Phaseoleae</taxon>
        <taxon>Glycine</taxon>
        <taxon>Glycine subgen. Soja</taxon>
    </lineage>
</organism>
<evidence type="ECO:0000256" key="1">
    <source>
        <dbReference type="ARBA" id="ARBA00012172"/>
    </source>
</evidence>
<dbReference type="GO" id="GO:0005886">
    <property type="term" value="C:plasma membrane"/>
    <property type="evidence" value="ECO:0007669"/>
    <property type="project" value="TreeGrafter"/>
</dbReference>
<evidence type="ECO:0000313" key="7">
    <source>
        <dbReference type="Proteomes" id="UP000289340"/>
    </source>
</evidence>
<proteinExistence type="predicted"/>
<dbReference type="InterPro" id="IPR027483">
    <property type="entry name" value="PInositol-4-P-4/5-kinase_C_sf"/>
</dbReference>
<keyword evidence="3" id="KW-0067">ATP-binding</keyword>
<feature type="domain" description="PIPK" evidence="5">
    <location>
        <begin position="1"/>
        <end position="81"/>
    </location>
</feature>
<reference evidence="6 7" key="1">
    <citation type="submission" date="2018-09" db="EMBL/GenBank/DDBJ databases">
        <title>A high-quality reference genome of wild soybean provides a powerful tool to mine soybean genomes.</title>
        <authorList>
            <person name="Xie M."/>
            <person name="Chung C.Y.L."/>
            <person name="Li M.-W."/>
            <person name="Wong F.-L."/>
            <person name="Chan T.-F."/>
            <person name="Lam H.-M."/>
        </authorList>
    </citation>
    <scope>NUCLEOTIDE SEQUENCE [LARGE SCALE GENOMIC DNA]</scope>
    <source>
        <strain evidence="7">cv. W05</strain>
        <tissue evidence="6">Hypocotyl of etiolated seedlings</tissue>
    </source>
</reference>
<dbReference type="InterPro" id="IPR002498">
    <property type="entry name" value="PInositol-4-P-4/5-kinase_core"/>
</dbReference>
<dbReference type="PANTHER" id="PTHR23086:SF140">
    <property type="entry name" value="PHOSPHATIDYLINOSITOL 4-PHOSPHATE 5-KINASE 2"/>
    <property type="match status" value="1"/>
</dbReference>